<keyword evidence="9" id="KW-1185">Reference proteome</keyword>
<evidence type="ECO:0000256" key="3">
    <source>
        <dbReference type="ARBA" id="ARBA00022692"/>
    </source>
</evidence>
<dbReference type="Proteomes" id="UP000284853">
    <property type="component" value="Unassembled WGS sequence"/>
</dbReference>
<keyword evidence="3 6" id="KW-0812">Transmembrane</keyword>
<gene>
    <name evidence="8" type="ORF">CKQ54_22400</name>
</gene>
<evidence type="ECO:0000313" key="9">
    <source>
        <dbReference type="Proteomes" id="UP000284853"/>
    </source>
</evidence>
<keyword evidence="5 6" id="KW-0472">Membrane</keyword>
<protein>
    <submittedName>
        <fullName evidence="8">Sulfatase</fullName>
    </submittedName>
</protein>
<dbReference type="SUPFAM" id="SSF53649">
    <property type="entry name" value="Alkaline phosphatase-like"/>
    <property type="match status" value="1"/>
</dbReference>
<sequence>MSASMNSGLRSNGKGKQKISILIDFIAFLVILFVLNKTLIVPLVGTSNYSSSYELIRYIWLSSPLILIFIILRVLGASSLFALFLTVGVILVLNYINGTKIALTGEPLSFNDISSGVNLSVSAKYVSFASILRIIAVLVLGAVVFMLGRKLITTKIHYRILVLLLIITAPFVLSPYFGEVFGNNSAITEKFNILFKKYDVAYYAWDWPKNEAAHGLPMHLVQTSVRKTVPHATRLQRELFLKNNDVDPLVTQQPQTVIYILCESCWYDNNHFKEYFQPLVNSGYKTFRATSPVYGGGTANAEFEMLTGLPSNSGVLSGIIYQEYADLIKDNASSLPNALNHEGYLTIAAHDYIGKFWRRDVMYKKFGFDKFITLDDMGQLPKAYSDQRKTGTWPPDDFLLYRSVLNEVINNPGKKMFFHLITMSSHGPYPHDNDLGEGIYKSRVQENVNRLVEFTDKLSQLEPNAIILVYGDHKPALNRYFYENKVFPSNLFVRTGKEENDFLFGKNVTPVDYGDVPAFIKGGDDKIVQKFISDANGKPFFCVSSIFDRYFINSGMFSFNYNVQHGCLSPQPYDYHTMINVTPPWVYSLSLFE</sequence>
<accession>A0ABX9PMQ1</accession>
<keyword evidence="4 6" id="KW-1133">Transmembrane helix</keyword>
<feature type="domain" description="Sulfatase N-terminal" evidence="7">
    <location>
        <begin position="255"/>
        <end position="484"/>
    </location>
</feature>
<dbReference type="PANTHER" id="PTHR47371:SF3">
    <property type="entry name" value="PHOSPHOGLYCEROL TRANSFERASE I"/>
    <property type="match status" value="1"/>
</dbReference>
<feature type="transmembrane region" description="Helical" evidence="6">
    <location>
        <begin position="160"/>
        <end position="178"/>
    </location>
</feature>
<evidence type="ECO:0000256" key="6">
    <source>
        <dbReference type="SAM" id="Phobius"/>
    </source>
</evidence>
<dbReference type="CDD" id="cd16015">
    <property type="entry name" value="LTA_synthase"/>
    <property type="match status" value="1"/>
</dbReference>
<dbReference type="InterPro" id="IPR017850">
    <property type="entry name" value="Alkaline_phosphatase_core_sf"/>
</dbReference>
<comment type="caution">
    <text evidence="8">The sequence shown here is derived from an EMBL/GenBank/DDBJ whole genome shotgun (WGS) entry which is preliminary data.</text>
</comment>
<evidence type="ECO:0000313" key="8">
    <source>
        <dbReference type="EMBL" id="RKF66162.1"/>
    </source>
</evidence>
<feature type="transmembrane region" description="Helical" evidence="6">
    <location>
        <begin position="79"/>
        <end position="96"/>
    </location>
</feature>
<evidence type="ECO:0000259" key="7">
    <source>
        <dbReference type="Pfam" id="PF00884"/>
    </source>
</evidence>
<dbReference type="Gene3D" id="3.40.720.10">
    <property type="entry name" value="Alkaline Phosphatase, subunit A"/>
    <property type="match status" value="1"/>
</dbReference>
<evidence type="ECO:0000256" key="2">
    <source>
        <dbReference type="ARBA" id="ARBA00022475"/>
    </source>
</evidence>
<proteinExistence type="predicted"/>
<dbReference type="EMBL" id="NSDJ01000002">
    <property type="protein sequence ID" value="RKF66162.1"/>
    <property type="molecule type" value="Genomic_DNA"/>
</dbReference>
<dbReference type="Pfam" id="PF00884">
    <property type="entry name" value="Sulfatase"/>
    <property type="match status" value="1"/>
</dbReference>
<organism evidence="8 9">
    <name type="scientific">Rahnella variigena</name>
    <dbReference type="NCBI Taxonomy" id="574964"/>
    <lineage>
        <taxon>Bacteria</taxon>
        <taxon>Pseudomonadati</taxon>
        <taxon>Pseudomonadota</taxon>
        <taxon>Gammaproteobacteria</taxon>
        <taxon>Enterobacterales</taxon>
        <taxon>Yersiniaceae</taxon>
        <taxon>Rahnella</taxon>
    </lineage>
</organism>
<dbReference type="PANTHER" id="PTHR47371">
    <property type="entry name" value="LIPOTEICHOIC ACID SYNTHASE"/>
    <property type="match status" value="1"/>
</dbReference>
<comment type="subcellular location">
    <subcellularLocation>
        <location evidence="1">Cell membrane</location>
        <topology evidence="1">Multi-pass membrane protein</topology>
    </subcellularLocation>
</comment>
<evidence type="ECO:0000256" key="4">
    <source>
        <dbReference type="ARBA" id="ARBA00022989"/>
    </source>
</evidence>
<evidence type="ECO:0000256" key="5">
    <source>
        <dbReference type="ARBA" id="ARBA00023136"/>
    </source>
</evidence>
<dbReference type="InterPro" id="IPR050448">
    <property type="entry name" value="OpgB/LTA_synthase_biosynth"/>
</dbReference>
<keyword evidence="2" id="KW-1003">Cell membrane</keyword>
<evidence type="ECO:0000256" key="1">
    <source>
        <dbReference type="ARBA" id="ARBA00004651"/>
    </source>
</evidence>
<feature type="transmembrane region" description="Helical" evidence="6">
    <location>
        <begin position="125"/>
        <end position="148"/>
    </location>
</feature>
<reference evidence="8 9" key="1">
    <citation type="submission" date="2017-08" db="EMBL/GenBank/DDBJ databases">
        <title>Comparative genomics of bacteria isolated from necrotic lesions of AOD affected trees.</title>
        <authorList>
            <person name="Doonan J."/>
            <person name="Denman S."/>
            <person name="Mcdonald J.E."/>
        </authorList>
    </citation>
    <scope>NUCLEOTIDE SEQUENCE [LARGE SCALE GENOMIC DNA]</scope>
    <source>
        <strain evidence="8 9">CIP 105588</strain>
    </source>
</reference>
<feature type="transmembrane region" description="Helical" evidence="6">
    <location>
        <begin position="55"/>
        <end position="72"/>
    </location>
</feature>
<feature type="transmembrane region" description="Helical" evidence="6">
    <location>
        <begin position="21"/>
        <end position="43"/>
    </location>
</feature>
<dbReference type="InterPro" id="IPR000917">
    <property type="entry name" value="Sulfatase_N"/>
</dbReference>
<name>A0ABX9PMQ1_9GAMM</name>